<dbReference type="Proteomes" id="UP000092993">
    <property type="component" value="Unassembled WGS sequence"/>
</dbReference>
<dbReference type="InterPro" id="IPR051040">
    <property type="entry name" value="COX23"/>
</dbReference>
<feature type="region of interest" description="Disordered" evidence="5">
    <location>
        <begin position="1"/>
        <end position="44"/>
    </location>
</feature>
<feature type="compositionally biased region" description="Basic and acidic residues" evidence="5">
    <location>
        <begin position="104"/>
        <end position="115"/>
    </location>
</feature>
<reference evidence="6 7" key="1">
    <citation type="submission" date="2016-03" db="EMBL/GenBank/DDBJ databases">
        <title>Whole genome sequencing of Grifola frondosa 9006-11.</title>
        <authorList>
            <person name="Min B."/>
            <person name="Park H."/>
            <person name="Kim J.-G."/>
            <person name="Cho H."/>
            <person name="Oh Y.-L."/>
            <person name="Kong W.-S."/>
            <person name="Choi I.-G."/>
        </authorList>
    </citation>
    <scope>NUCLEOTIDE SEQUENCE [LARGE SCALE GENOMIC DNA]</scope>
    <source>
        <strain evidence="6 7">9006-11</strain>
    </source>
</reference>
<sequence length="138" mass="15336">MSTSRTTDAGPSANRGTEPLPHPRANVEPQNYRDQFRGDTSPPNLLSAFSSTISAAALIHADSPCEDASKASMDCLNRNEYDRDKCLDFFQAYRDCKKTWIEQRKADRRAGRPHLDISPPNIHPEQPARTPLTPSALS</sequence>
<dbReference type="GO" id="GO:0005758">
    <property type="term" value="C:mitochondrial intermembrane space"/>
    <property type="evidence" value="ECO:0007669"/>
    <property type="project" value="UniProtKB-SubCell"/>
</dbReference>
<name>A0A1C7MAA1_GRIFR</name>
<dbReference type="PANTHER" id="PTHR46811:SF1">
    <property type="entry name" value="COILED-COIL-HELIX-COILED-COIL-HELIX DOMAIN-CONTAINING PROTEIN 7"/>
    <property type="match status" value="1"/>
</dbReference>
<comment type="caution">
    <text evidence="6">The sequence shown here is derived from an EMBL/GenBank/DDBJ whole genome shotgun (WGS) entry which is preliminary data.</text>
</comment>
<dbReference type="STRING" id="5627.A0A1C7MAA1"/>
<comment type="function">
    <text evidence="1">Required for the assembly of cytochrome c oxidase.</text>
</comment>
<feature type="region of interest" description="Disordered" evidence="5">
    <location>
        <begin position="104"/>
        <end position="138"/>
    </location>
</feature>
<keyword evidence="4" id="KW-1015">Disulfide bond</keyword>
<evidence type="ECO:0000256" key="2">
    <source>
        <dbReference type="ARBA" id="ARBA00004569"/>
    </source>
</evidence>
<evidence type="ECO:0000313" key="7">
    <source>
        <dbReference type="Proteomes" id="UP000092993"/>
    </source>
</evidence>
<evidence type="ECO:0000256" key="4">
    <source>
        <dbReference type="ARBA" id="ARBA00023157"/>
    </source>
</evidence>
<dbReference type="OrthoDB" id="9971592at2759"/>
<dbReference type="GO" id="GO:0033108">
    <property type="term" value="P:mitochondrial respiratory chain complex assembly"/>
    <property type="evidence" value="ECO:0007669"/>
    <property type="project" value="TreeGrafter"/>
</dbReference>
<dbReference type="SUPFAM" id="SSF47072">
    <property type="entry name" value="Cysteine alpha-hairpin motif"/>
    <property type="match status" value="1"/>
</dbReference>
<evidence type="ECO:0000256" key="5">
    <source>
        <dbReference type="SAM" id="MobiDB-lite"/>
    </source>
</evidence>
<comment type="subcellular location">
    <subcellularLocation>
        <location evidence="2">Mitochondrion intermembrane space</location>
    </subcellularLocation>
</comment>
<dbReference type="AlphaFoldDB" id="A0A1C7MAA1"/>
<keyword evidence="3" id="KW-0496">Mitochondrion</keyword>
<evidence type="ECO:0000256" key="3">
    <source>
        <dbReference type="ARBA" id="ARBA00023128"/>
    </source>
</evidence>
<dbReference type="PANTHER" id="PTHR46811">
    <property type="entry name" value="COILED-COIL-HELIX-COILED-COIL-HELIX DOMAIN-CONTAINING PROTEIN 7"/>
    <property type="match status" value="1"/>
</dbReference>
<protein>
    <submittedName>
        <fullName evidence="6">Cytochrome c oxidase-assembly factor COX23, mitochondrial</fullName>
    </submittedName>
</protein>
<dbReference type="InterPro" id="IPR009069">
    <property type="entry name" value="Cys_alpha_HP_mot_SF"/>
</dbReference>
<accession>A0A1C7MAA1</accession>
<gene>
    <name evidence="6" type="primary">COX23</name>
    <name evidence="6" type="ORF">A0H81_06021</name>
</gene>
<organism evidence="6 7">
    <name type="scientific">Grifola frondosa</name>
    <name type="common">Maitake</name>
    <name type="synonym">Polyporus frondosus</name>
    <dbReference type="NCBI Taxonomy" id="5627"/>
    <lineage>
        <taxon>Eukaryota</taxon>
        <taxon>Fungi</taxon>
        <taxon>Dikarya</taxon>
        <taxon>Basidiomycota</taxon>
        <taxon>Agaricomycotina</taxon>
        <taxon>Agaricomycetes</taxon>
        <taxon>Polyporales</taxon>
        <taxon>Grifolaceae</taxon>
        <taxon>Grifola</taxon>
    </lineage>
</organism>
<keyword evidence="7" id="KW-1185">Reference proteome</keyword>
<dbReference type="EMBL" id="LUGG01000006">
    <property type="protein sequence ID" value="OBZ73742.1"/>
    <property type="molecule type" value="Genomic_DNA"/>
</dbReference>
<dbReference type="Gene3D" id="1.10.287.1130">
    <property type="entry name" value="CytochromE C oxidase copper chaperone"/>
    <property type="match status" value="1"/>
</dbReference>
<dbReference type="PROSITE" id="PS51808">
    <property type="entry name" value="CHCH"/>
    <property type="match status" value="1"/>
</dbReference>
<evidence type="ECO:0000256" key="1">
    <source>
        <dbReference type="ARBA" id="ARBA00003875"/>
    </source>
</evidence>
<evidence type="ECO:0000313" key="6">
    <source>
        <dbReference type="EMBL" id="OBZ73742.1"/>
    </source>
</evidence>
<proteinExistence type="predicted"/>